<dbReference type="SUPFAM" id="SSF161098">
    <property type="entry name" value="MetI-like"/>
    <property type="match status" value="1"/>
</dbReference>
<keyword evidence="5 7" id="KW-1133">Transmembrane helix</keyword>
<dbReference type="Gene3D" id="1.10.3720.10">
    <property type="entry name" value="MetI-like"/>
    <property type="match status" value="1"/>
</dbReference>
<organism evidence="9 10">
    <name type="scientific">Ilumatobacter fluminis</name>
    <dbReference type="NCBI Taxonomy" id="467091"/>
    <lineage>
        <taxon>Bacteria</taxon>
        <taxon>Bacillati</taxon>
        <taxon>Actinomycetota</taxon>
        <taxon>Acidimicrobiia</taxon>
        <taxon>Acidimicrobiales</taxon>
        <taxon>Ilumatobacteraceae</taxon>
        <taxon>Ilumatobacter</taxon>
    </lineage>
</organism>
<feature type="transmembrane region" description="Helical" evidence="7">
    <location>
        <begin position="259"/>
        <end position="281"/>
    </location>
</feature>
<keyword evidence="4 7" id="KW-0812">Transmembrane</keyword>
<keyword evidence="6 7" id="KW-0472">Membrane</keyword>
<accession>A0A4R7I511</accession>
<sequence>MTVSDGAAAPELSSWTGRLMSRRRSSNRPARLTFGVVLATAMVLTTVAALTIFDVTPVPTDPAERLQPVGTPGAMLGTDQLGRNLFDWTIAGFAWSGTVAATSATIVTFIGLCIGVIAGSARGVVQAFAARAIDTMLSLPNLVVAVAIMAAVGRGFWQLSVTLGLVSWPVLARVVYAETRGLMSRDYVNAARLLGVSRVRILFTHVIPGLRNTLMVMWAFMFADLLVAESALSFLGIGAPLGEPSLGNILADGRQYLLVAPRMVLVPATAIVLAVTAANMIGDGMAERSRRQTTRVER</sequence>
<dbReference type="AlphaFoldDB" id="A0A4R7I511"/>
<keyword evidence="3" id="KW-1003">Cell membrane</keyword>
<reference evidence="9 10" key="1">
    <citation type="submission" date="2019-03" db="EMBL/GenBank/DDBJ databases">
        <title>Sequencing the genomes of 1000 actinobacteria strains.</title>
        <authorList>
            <person name="Klenk H.-P."/>
        </authorList>
    </citation>
    <scope>NUCLEOTIDE SEQUENCE [LARGE SCALE GENOMIC DNA]</scope>
    <source>
        <strain evidence="9 10">DSM 18936</strain>
    </source>
</reference>
<keyword evidence="10" id="KW-1185">Reference proteome</keyword>
<gene>
    <name evidence="9" type="ORF">BDK89_3943</name>
</gene>
<dbReference type="InterPro" id="IPR050366">
    <property type="entry name" value="BP-dependent_transpt_permease"/>
</dbReference>
<dbReference type="EMBL" id="SOAU01000001">
    <property type="protein sequence ID" value="TDT18324.1"/>
    <property type="molecule type" value="Genomic_DNA"/>
</dbReference>
<evidence type="ECO:0000256" key="4">
    <source>
        <dbReference type="ARBA" id="ARBA00022692"/>
    </source>
</evidence>
<dbReference type="OrthoDB" id="6637947at2"/>
<evidence type="ECO:0000259" key="8">
    <source>
        <dbReference type="PROSITE" id="PS50928"/>
    </source>
</evidence>
<feature type="transmembrane region" description="Helical" evidence="7">
    <location>
        <begin position="129"/>
        <end position="150"/>
    </location>
</feature>
<proteinExistence type="inferred from homology"/>
<evidence type="ECO:0000256" key="2">
    <source>
        <dbReference type="ARBA" id="ARBA00022448"/>
    </source>
</evidence>
<dbReference type="Pfam" id="PF00528">
    <property type="entry name" value="BPD_transp_1"/>
    <property type="match status" value="1"/>
</dbReference>
<keyword evidence="2 7" id="KW-0813">Transport</keyword>
<evidence type="ECO:0000256" key="3">
    <source>
        <dbReference type="ARBA" id="ARBA00022475"/>
    </source>
</evidence>
<feature type="domain" description="ABC transmembrane type-1" evidence="8">
    <location>
        <begin position="93"/>
        <end position="282"/>
    </location>
</feature>
<evidence type="ECO:0000256" key="6">
    <source>
        <dbReference type="ARBA" id="ARBA00023136"/>
    </source>
</evidence>
<comment type="caution">
    <text evidence="9">The sequence shown here is derived from an EMBL/GenBank/DDBJ whole genome shotgun (WGS) entry which is preliminary data.</text>
</comment>
<dbReference type="GO" id="GO:0055085">
    <property type="term" value="P:transmembrane transport"/>
    <property type="evidence" value="ECO:0007669"/>
    <property type="project" value="InterPro"/>
</dbReference>
<evidence type="ECO:0000256" key="7">
    <source>
        <dbReference type="RuleBase" id="RU363032"/>
    </source>
</evidence>
<dbReference type="Proteomes" id="UP000294558">
    <property type="component" value="Unassembled WGS sequence"/>
</dbReference>
<dbReference type="PROSITE" id="PS50928">
    <property type="entry name" value="ABC_TM1"/>
    <property type="match status" value="1"/>
</dbReference>
<dbReference type="CDD" id="cd06261">
    <property type="entry name" value="TM_PBP2"/>
    <property type="match status" value="1"/>
</dbReference>
<evidence type="ECO:0000256" key="1">
    <source>
        <dbReference type="ARBA" id="ARBA00004651"/>
    </source>
</evidence>
<dbReference type="GO" id="GO:0005886">
    <property type="term" value="C:plasma membrane"/>
    <property type="evidence" value="ECO:0007669"/>
    <property type="project" value="UniProtKB-SubCell"/>
</dbReference>
<comment type="similarity">
    <text evidence="7">Belongs to the binding-protein-dependent transport system permease family.</text>
</comment>
<feature type="transmembrane region" description="Helical" evidence="7">
    <location>
        <begin position="93"/>
        <end position="117"/>
    </location>
</feature>
<feature type="transmembrane region" description="Helical" evidence="7">
    <location>
        <begin position="32"/>
        <end position="53"/>
    </location>
</feature>
<dbReference type="PANTHER" id="PTHR43386">
    <property type="entry name" value="OLIGOPEPTIDE TRANSPORT SYSTEM PERMEASE PROTEIN APPC"/>
    <property type="match status" value="1"/>
</dbReference>
<evidence type="ECO:0000256" key="5">
    <source>
        <dbReference type="ARBA" id="ARBA00022989"/>
    </source>
</evidence>
<feature type="transmembrane region" description="Helical" evidence="7">
    <location>
        <begin position="156"/>
        <end position="176"/>
    </location>
</feature>
<evidence type="ECO:0000313" key="10">
    <source>
        <dbReference type="Proteomes" id="UP000294558"/>
    </source>
</evidence>
<dbReference type="PANTHER" id="PTHR43386:SF1">
    <property type="entry name" value="D,D-DIPEPTIDE TRANSPORT SYSTEM PERMEASE PROTEIN DDPC-RELATED"/>
    <property type="match status" value="1"/>
</dbReference>
<dbReference type="InterPro" id="IPR035906">
    <property type="entry name" value="MetI-like_sf"/>
</dbReference>
<protein>
    <submittedName>
        <fullName evidence="9">Peptide/nickel transport system permease protein</fullName>
    </submittedName>
</protein>
<comment type="subcellular location">
    <subcellularLocation>
        <location evidence="1 7">Cell membrane</location>
        <topology evidence="1 7">Multi-pass membrane protein</topology>
    </subcellularLocation>
</comment>
<dbReference type="InterPro" id="IPR000515">
    <property type="entry name" value="MetI-like"/>
</dbReference>
<name>A0A4R7I511_9ACTN</name>
<evidence type="ECO:0000313" key="9">
    <source>
        <dbReference type="EMBL" id="TDT18324.1"/>
    </source>
</evidence>
<feature type="transmembrane region" description="Helical" evidence="7">
    <location>
        <begin position="216"/>
        <end position="239"/>
    </location>
</feature>